<name>A0ABQ5V995_9PROT</name>
<organism evidence="1 2">
    <name type="scientific">Algimonas ampicilliniresistens</name>
    <dbReference type="NCBI Taxonomy" id="1298735"/>
    <lineage>
        <taxon>Bacteria</taxon>
        <taxon>Pseudomonadati</taxon>
        <taxon>Pseudomonadota</taxon>
        <taxon>Alphaproteobacteria</taxon>
        <taxon>Maricaulales</taxon>
        <taxon>Robiginitomaculaceae</taxon>
        <taxon>Algimonas</taxon>
    </lineage>
</organism>
<gene>
    <name evidence="1" type="ORF">GCM10007853_18890</name>
</gene>
<comment type="caution">
    <text evidence="1">The sequence shown here is derived from an EMBL/GenBank/DDBJ whole genome shotgun (WGS) entry which is preliminary data.</text>
</comment>
<evidence type="ECO:0000313" key="2">
    <source>
        <dbReference type="Proteomes" id="UP001161391"/>
    </source>
</evidence>
<reference evidence="1" key="1">
    <citation type="journal article" date="2014" name="Int. J. Syst. Evol. Microbiol.">
        <title>Complete genome of a new Firmicutes species belonging to the dominant human colonic microbiota ('Ruminococcus bicirculans') reveals two chromosomes and a selective capacity to utilize plant glucans.</title>
        <authorList>
            <consortium name="NISC Comparative Sequencing Program"/>
            <person name="Wegmann U."/>
            <person name="Louis P."/>
            <person name="Goesmann A."/>
            <person name="Henrissat B."/>
            <person name="Duncan S.H."/>
            <person name="Flint H.J."/>
        </authorList>
    </citation>
    <scope>NUCLEOTIDE SEQUENCE</scope>
    <source>
        <strain evidence="1">NBRC 108219</strain>
    </source>
</reference>
<accession>A0ABQ5V995</accession>
<protein>
    <submittedName>
        <fullName evidence="1">Uncharacterized protein</fullName>
    </submittedName>
</protein>
<sequence>MTESLTLLQFQSPWQGRAGFARFTLDPTTGQVAESKSIKVKKMLKKGKGGIDGLILQPAWPTNRHLCVLPSENTLHLREVVGGQIDFNVDPIDICDPSYKGTIKERLLYRSFAFETGSNRIVFSDLEGRLLGPERTAFDIFPTTDFSPFARLVRMIDDPQARQKLIEDLQNHRFEYPDWIEAGRSGVLNSVHAAAN</sequence>
<dbReference type="RefSeq" id="WP_284390017.1">
    <property type="nucleotide sequence ID" value="NZ_BSNK01000002.1"/>
</dbReference>
<evidence type="ECO:0000313" key="1">
    <source>
        <dbReference type="EMBL" id="GLQ24015.1"/>
    </source>
</evidence>
<keyword evidence="2" id="KW-1185">Reference proteome</keyword>
<dbReference type="Proteomes" id="UP001161391">
    <property type="component" value="Unassembled WGS sequence"/>
</dbReference>
<reference evidence="1" key="2">
    <citation type="submission" date="2023-01" db="EMBL/GenBank/DDBJ databases">
        <title>Draft genome sequence of Algimonas ampicilliniresistens strain NBRC 108219.</title>
        <authorList>
            <person name="Sun Q."/>
            <person name="Mori K."/>
        </authorList>
    </citation>
    <scope>NUCLEOTIDE SEQUENCE</scope>
    <source>
        <strain evidence="1">NBRC 108219</strain>
    </source>
</reference>
<dbReference type="EMBL" id="BSNK01000002">
    <property type="protein sequence ID" value="GLQ24015.1"/>
    <property type="molecule type" value="Genomic_DNA"/>
</dbReference>
<proteinExistence type="predicted"/>